<dbReference type="Gene3D" id="2.120.10.30">
    <property type="entry name" value="TolB, C-terminal domain"/>
    <property type="match status" value="1"/>
</dbReference>
<dbReference type="Pfam" id="PF02333">
    <property type="entry name" value="Phytase"/>
    <property type="match status" value="2"/>
</dbReference>
<dbReference type="InterPro" id="IPR003431">
    <property type="entry name" value="B-propeller_Phytase"/>
</dbReference>
<dbReference type="GO" id="GO:0016158">
    <property type="term" value="F:inositol hexakisphosphate 3-phosphatase activity"/>
    <property type="evidence" value="ECO:0007669"/>
    <property type="project" value="InterPro"/>
</dbReference>
<feature type="domain" description="BPP" evidence="2">
    <location>
        <begin position="20"/>
        <end position="426"/>
    </location>
</feature>
<evidence type="ECO:0000313" key="3">
    <source>
        <dbReference type="EMBL" id="PRY34085.1"/>
    </source>
</evidence>
<comment type="caution">
    <text evidence="3">The sequence shown here is derived from an EMBL/GenBank/DDBJ whole genome shotgun (WGS) entry which is preliminary data.</text>
</comment>
<gene>
    <name evidence="3" type="ORF">CLV43_118113</name>
</gene>
<evidence type="ECO:0000256" key="1">
    <source>
        <dbReference type="SAM" id="SignalP"/>
    </source>
</evidence>
<dbReference type="Proteomes" id="UP000239494">
    <property type="component" value="Unassembled WGS sequence"/>
</dbReference>
<keyword evidence="1" id="KW-0732">Signal</keyword>
<dbReference type="InterPro" id="IPR011042">
    <property type="entry name" value="6-blade_b-propeller_TolB-like"/>
</dbReference>
<dbReference type="OrthoDB" id="8696437at2"/>
<name>A0A2T0SL13_9PSEU</name>
<reference evidence="3 4" key="1">
    <citation type="submission" date="2018-03" db="EMBL/GenBank/DDBJ databases">
        <title>Genomic Encyclopedia of Archaeal and Bacterial Type Strains, Phase II (KMG-II): from individual species to whole genera.</title>
        <authorList>
            <person name="Goeker M."/>
        </authorList>
    </citation>
    <scope>NUCLEOTIDE SEQUENCE [LARGE SCALE GENOMIC DNA]</scope>
    <source>
        <strain evidence="3 4">DSM 44720</strain>
    </source>
</reference>
<dbReference type="SUPFAM" id="SSF50956">
    <property type="entry name" value="Thermostable phytase (3-phytase)"/>
    <property type="match status" value="1"/>
</dbReference>
<dbReference type="EMBL" id="PVTF01000018">
    <property type="protein sequence ID" value="PRY34085.1"/>
    <property type="molecule type" value="Genomic_DNA"/>
</dbReference>
<sequence length="426" mass="44702">MVTTSRALFAVPLLLLVPAPPADAAAPEVVVPVAQTRAFVDDPSGTPANADADDPAVWVHPTRPERTVVLGTLKEGGLAAFDLRGRTLDTYPAPAAPAPGAKPGRYNNVDVLGGVRVGGRVRDLAFVSDRGRDRIRVYEVDGRGSAAGSRVLADVTDPGARPVFSASEAEVDDQRNAYGLAAGVDRRTGAPLVLASRRGESRIALLRVVPGPAGSVGNEVVSTVDLPTGFVMPDGSTWTPCEDPGDRPQAEGMVVDSLHGVAYAAQEDVGIWRIPVRADGFGSPELMDEVRSFGAPQRYDEAAEECVTDGPDPGFGGRWLSADAEGLTIAEGPDGGGELVASSQGDSRFVRYERTGRHRVLGDFVVGAGRGLDPVEHSDGAQVVTADLGRGFREGMLVLHDGEREPTAGDLATTGFPYVRWGEVIR</sequence>
<dbReference type="RefSeq" id="WP_106195616.1">
    <property type="nucleotide sequence ID" value="NZ_PVTF01000018.1"/>
</dbReference>
<evidence type="ECO:0000259" key="2">
    <source>
        <dbReference type="PROSITE" id="PS51662"/>
    </source>
</evidence>
<organism evidence="3 4">
    <name type="scientific">Umezawaea tangerina</name>
    <dbReference type="NCBI Taxonomy" id="84725"/>
    <lineage>
        <taxon>Bacteria</taxon>
        <taxon>Bacillati</taxon>
        <taxon>Actinomycetota</taxon>
        <taxon>Actinomycetes</taxon>
        <taxon>Pseudonocardiales</taxon>
        <taxon>Pseudonocardiaceae</taxon>
        <taxon>Umezawaea</taxon>
    </lineage>
</organism>
<protein>
    <submittedName>
        <fullName evidence="3">3-phytase</fullName>
    </submittedName>
</protein>
<feature type="chain" id="PRO_5015479406" evidence="1">
    <location>
        <begin position="25"/>
        <end position="426"/>
    </location>
</feature>
<dbReference type="PROSITE" id="PS51662">
    <property type="entry name" value="BP_PHYTASE"/>
    <property type="match status" value="1"/>
</dbReference>
<dbReference type="AlphaFoldDB" id="A0A2T0SL13"/>
<keyword evidence="4" id="KW-1185">Reference proteome</keyword>
<feature type="signal peptide" evidence="1">
    <location>
        <begin position="1"/>
        <end position="24"/>
    </location>
</feature>
<accession>A0A2T0SL13</accession>
<evidence type="ECO:0000313" key="4">
    <source>
        <dbReference type="Proteomes" id="UP000239494"/>
    </source>
</evidence>
<proteinExistence type="predicted"/>